<dbReference type="Proteomes" id="UP000236737">
    <property type="component" value="Unassembled WGS sequence"/>
</dbReference>
<accession>A0A1H5ZL29</accession>
<sequence>MNTEKSIEILNSLIQINNDRIEGYETASKEADETDLKTLFSHFTETSLKCKQELVAEVNRLGGKPTEGTTTSGKFFRVWMDIKSAVTGSDRKAIINSCEYGEDVAVETYNDALNHSEDLTPEQLMMIKEQHSSIKANHDEIKNLRDLMV</sequence>
<dbReference type="RefSeq" id="WP_104000483.1">
    <property type="nucleotide sequence ID" value="NZ_FNVP01000010.1"/>
</dbReference>
<dbReference type="InterPro" id="IPR009078">
    <property type="entry name" value="Ferritin-like_SF"/>
</dbReference>
<dbReference type="InterPro" id="IPR019052">
    <property type="entry name" value="DUF2383"/>
</dbReference>
<dbReference type="SUPFAM" id="SSF47240">
    <property type="entry name" value="Ferritin-like"/>
    <property type="match status" value="1"/>
</dbReference>
<evidence type="ECO:0000313" key="2">
    <source>
        <dbReference type="EMBL" id="SEG36465.1"/>
    </source>
</evidence>
<reference evidence="3" key="1">
    <citation type="submission" date="2016-10" db="EMBL/GenBank/DDBJ databases">
        <authorList>
            <person name="Varghese N."/>
            <person name="Submissions S."/>
        </authorList>
    </citation>
    <scope>NUCLEOTIDE SEQUENCE [LARGE SCALE GENOMIC DNA]</scope>
    <source>
        <strain evidence="3">CGMCC 1.9230</strain>
    </source>
</reference>
<dbReference type="NCBIfam" id="TIGR02284">
    <property type="entry name" value="PA2169 family four-helix-bundle protein"/>
    <property type="match status" value="1"/>
</dbReference>
<gene>
    <name evidence="2" type="ORF">SAMN04488130_110103</name>
</gene>
<feature type="domain" description="DUF2383" evidence="1">
    <location>
        <begin position="7"/>
        <end position="114"/>
    </location>
</feature>
<keyword evidence="3" id="KW-1185">Reference proteome</keyword>
<name>A0A1H5ZL29_9FLAO</name>
<organism evidence="2 3">
    <name type="scientific">Flavobacterium urumqiense</name>
    <dbReference type="NCBI Taxonomy" id="935224"/>
    <lineage>
        <taxon>Bacteria</taxon>
        <taxon>Pseudomonadati</taxon>
        <taxon>Bacteroidota</taxon>
        <taxon>Flavobacteriia</taxon>
        <taxon>Flavobacteriales</taxon>
        <taxon>Flavobacteriaceae</taxon>
        <taxon>Flavobacterium</taxon>
    </lineage>
</organism>
<protein>
    <recommendedName>
        <fullName evidence="1">DUF2383 domain-containing protein</fullName>
    </recommendedName>
</protein>
<dbReference type="AlphaFoldDB" id="A0A1H5ZL29"/>
<dbReference type="InterPro" id="IPR011971">
    <property type="entry name" value="CHP02284"/>
</dbReference>
<dbReference type="InterPro" id="IPR012347">
    <property type="entry name" value="Ferritin-like"/>
</dbReference>
<dbReference type="EMBL" id="FNVP01000010">
    <property type="protein sequence ID" value="SEG36465.1"/>
    <property type="molecule type" value="Genomic_DNA"/>
</dbReference>
<proteinExistence type="predicted"/>
<dbReference type="InterPro" id="IPR016920">
    <property type="entry name" value="UCP029477"/>
</dbReference>
<dbReference type="Pfam" id="PF09537">
    <property type="entry name" value="DUF2383"/>
    <property type="match status" value="1"/>
</dbReference>
<evidence type="ECO:0000259" key="1">
    <source>
        <dbReference type="Pfam" id="PF09537"/>
    </source>
</evidence>
<dbReference type="OrthoDB" id="282393at2"/>
<evidence type="ECO:0000313" key="3">
    <source>
        <dbReference type="Proteomes" id="UP000236737"/>
    </source>
</evidence>
<dbReference type="PIRSF" id="PIRSF029477">
    <property type="entry name" value="UCP029477"/>
    <property type="match status" value="1"/>
</dbReference>
<dbReference type="Gene3D" id="1.20.1260.10">
    <property type="match status" value="1"/>
</dbReference>